<sequence length="220" mass="24491">MVFVITCSPVIRAMSCEFIRLYEENPEEGKLDHIVSVLRDGGVIIYPTDTVYGIGCDFSNAKAVQRVCRIKETTPSALSFICYDLSEISEYTKQLSTPVFKVMKKALPGPFTFILNANSQVPKVLNAKKKTVGIRVPNNNIPRQLVRRLGSPIITTSLRDEDEVIEYSTDPELIFEKYEKLVDVVIDGGYGGNVPSTIVDCSGDEFVLVREGLGDINQYL</sequence>
<dbReference type="Proteomes" id="UP000199437">
    <property type="component" value="Unassembled WGS sequence"/>
</dbReference>
<evidence type="ECO:0000313" key="3">
    <source>
        <dbReference type="Proteomes" id="UP000199437"/>
    </source>
</evidence>
<protein>
    <submittedName>
        <fullName evidence="2">tRNA threonylcarbamoyl adenosine modification protein, Sua5/YciO/YrdC/YwlC family</fullName>
    </submittedName>
</protein>
<reference evidence="3" key="1">
    <citation type="submission" date="2016-10" db="EMBL/GenBank/DDBJ databases">
        <authorList>
            <person name="Varghese N."/>
            <person name="Submissions S."/>
        </authorList>
    </citation>
    <scope>NUCLEOTIDE SEQUENCE [LARGE SCALE GENOMIC DNA]</scope>
    <source>
        <strain evidence="3">CGMCC 1.12402</strain>
    </source>
</reference>
<dbReference type="InterPro" id="IPR052532">
    <property type="entry name" value="SUA5_domain"/>
</dbReference>
<dbReference type="InterPro" id="IPR006070">
    <property type="entry name" value="Sua5-like_dom"/>
</dbReference>
<keyword evidence="3" id="KW-1185">Reference proteome</keyword>
<dbReference type="NCBIfam" id="TIGR00057">
    <property type="entry name" value="L-threonylcarbamoyladenylate synthase"/>
    <property type="match status" value="1"/>
</dbReference>
<dbReference type="Gene3D" id="3.90.870.10">
    <property type="entry name" value="DHBP synthase"/>
    <property type="match status" value="1"/>
</dbReference>
<dbReference type="STRING" id="1267423.SAMN05216290_0074"/>
<accession>A0A1I0M5A1</accession>
<gene>
    <name evidence="2" type="ORF">SAMN05216290_0074</name>
</gene>
<evidence type="ECO:0000313" key="2">
    <source>
        <dbReference type="EMBL" id="SEV83459.1"/>
    </source>
</evidence>
<dbReference type="SUPFAM" id="SSF55821">
    <property type="entry name" value="YrdC/RibB"/>
    <property type="match status" value="1"/>
</dbReference>
<dbReference type="PANTHER" id="PTHR42828:SF3">
    <property type="entry name" value="THREONYLCARBAMOYL-AMP SYNTHASE"/>
    <property type="match status" value="1"/>
</dbReference>
<dbReference type="Pfam" id="PF01300">
    <property type="entry name" value="Sua5_yciO_yrdC"/>
    <property type="match status" value="1"/>
</dbReference>
<dbReference type="PANTHER" id="PTHR42828">
    <property type="entry name" value="DHBP SYNTHASE RIBB-LIKE ALPHA/BETA DOMAIN-CONTAINING PROTEIN"/>
    <property type="match status" value="1"/>
</dbReference>
<evidence type="ECO:0000259" key="1">
    <source>
        <dbReference type="PROSITE" id="PS51163"/>
    </source>
</evidence>
<dbReference type="GO" id="GO:0003725">
    <property type="term" value="F:double-stranded RNA binding"/>
    <property type="evidence" value="ECO:0007669"/>
    <property type="project" value="InterPro"/>
</dbReference>
<dbReference type="AlphaFoldDB" id="A0A1I0M5A1"/>
<name>A0A1I0M5A1_9BACT</name>
<dbReference type="PROSITE" id="PS51163">
    <property type="entry name" value="YRDC"/>
    <property type="match status" value="1"/>
</dbReference>
<dbReference type="EMBL" id="FOIR01000001">
    <property type="protein sequence ID" value="SEV83459.1"/>
    <property type="molecule type" value="Genomic_DNA"/>
</dbReference>
<organism evidence="2 3">
    <name type="scientific">Roseivirga pacifica</name>
    <dbReference type="NCBI Taxonomy" id="1267423"/>
    <lineage>
        <taxon>Bacteria</taxon>
        <taxon>Pseudomonadati</taxon>
        <taxon>Bacteroidota</taxon>
        <taxon>Cytophagia</taxon>
        <taxon>Cytophagales</taxon>
        <taxon>Roseivirgaceae</taxon>
        <taxon>Roseivirga</taxon>
    </lineage>
</organism>
<dbReference type="InterPro" id="IPR017945">
    <property type="entry name" value="DHBP_synth_RibB-like_a/b_dom"/>
</dbReference>
<proteinExistence type="predicted"/>
<feature type="domain" description="YrdC-like" evidence="1">
    <location>
        <begin position="28"/>
        <end position="214"/>
    </location>
</feature>